<comment type="pathway">
    <text evidence="4">Lipid metabolism.</text>
</comment>
<comment type="pathway">
    <text evidence="3 18">Phospholipid metabolism; CDP-diacylglycerol biosynthesis; CDP-diacylglycerol from sn-glycerol 3-phosphate: step 3/3.</text>
</comment>
<comment type="caution">
    <text evidence="20">The sequence shown here is derived from an EMBL/GenBank/DDBJ whole genome shotgun (WGS) entry which is preliminary data.</text>
</comment>
<dbReference type="PANTHER" id="PTHR46382:SF1">
    <property type="entry name" value="PHOSPHATIDATE CYTIDYLYLTRANSFERASE"/>
    <property type="match status" value="1"/>
</dbReference>
<protein>
    <recommendedName>
        <fullName evidence="7 18">Phosphatidate cytidylyltransferase</fullName>
        <ecNumber evidence="6 18">2.7.7.41</ecNumber>
    </recommendedName>
</protein>
<keyword evidence="15 19" id="KW-0472">Membrane</keyword>
<dbReference type="GO" id="GO:0005886">
    <property type="term" value="C:plasma membrane"/>
    <property type="evidence" value="ECO:0007669"/>
    <property type="project" value="UniProtKB-SubCell"/>
</dbReference>
<evidence type="ECO:0000256" key="12">
    <source>
        <dbReference type="ARBA" id="ARBA00022695"/>
    </source>
</evidence>
<feature type="transmembrane region" description="Helical" evidence="19">
    <location>
        <begin position="180"/>
        <end position="199"/>
    </location>
</feature>
<feature type="transmembrane region" description="Helical" evidence="19">
    <location>
        <begin position="115"/>
        <end position="132"/>
    </location>
</feature>
<evidence type="ECO:0000256" key="18">
    <source>
        <dbReference type="RuleBase" id="RU003938"/>
    </source>
</evidence>
<keyword evidence="9" id="KW-0444">Lipid biosynthesis</keyword>
<reference evidence="21" key="1">
    <citation type="submission" date="2018-05" db="EMBL/GenBank/DDBJ databases">
        <authorList>
            <person name="Li X."/>
        </authorList>
    </citation>
    <scope>NUCLEOTIDE SEQUENCE [LARGE SCALE GENOMIC DNA]</scope>
    <source>
        <strain evidence="21">HKS-05</strain>
    </source>
</reference>
<dbReference type="Pfam" id="PF01148">
    <property type="entry name" value="CTP_transf_1"/>
    <property type="match status" value="1"/>
</dbReference>
<evidence type="ECO:0000256" key="10">
    <source>
        <dbReference type="ARBA" id="ARBA00022679"/>
    </source>
</evidence>
<evidence type="ECO:0000256" key="2">
    <source>
        <dbReference type="ARBA" id="ARBA00004651"/>
    </source>
</evidence>
<feature type="transmembrane region" description="Helical" evidence="19">
    <location>
        <begin position="65"/>
        <end position="83"/>
    </location>
</feature>
<dbReference type="EMBL" id="QFYP01000001">
    <property type="protein sequence ID" value="RAK61122.1"/>
    <property type="molecule type" value="Genomic_DNA"/>
</dbReference>
<feature type="transmembrane region" description="Helical" evidence="19">
    <location>
        <begin position="205"/>
        <end position="225"/>
    </location>
</feature>
<dbReference type="GO" id="GO:0004605">
    <property type="term" value="F:phosphatidate cytidylyltransferase activity"/>
    <property type="evidence" value="ECO:0007669"/>
    <property type="project" value="UniProtKB-EC"/>
</dbReference>
<evidence type="ECO:0000256" key="1">
    <source>
        <dbReference type="ARBA" id="ARBA00001698"/>
    </source>
</evidence>
<evidence type="ECO:0000256" key="16">
    <source>
        <dbReference type="ARBA" id="ARBA00023209"/>
    </source>
</evidence>
<proteinExistence type="inferred from homology"/>
<feature type="transmembrane region" description="Helical" evidence="19">
    <location>
        <begin position="89"/>
        <end position="108"/>
    </location>
</feature>
<keyword evidence="10 18" id="KW-0808">Transferase</keyword>
<evidence type="ECO:0000313" key="20">
    <source>
        <dbReference type="EMBL" id="RAK61122.1"/>
    </source>
</evidence>
<evidence type="ECO:0000256" key="13">
    <source>
        <dbReference type="ARBA" id="ARBA00022989"/>
    </source>
</evidence>
<accession>A0A328B113</accession>
<evidence type="ECO:0000256" key="6">
    <source>
        <dbReference type="ARBA" id="ARBA00012487"/>
    </source>
</evidence>
<dbReference type="UniPathway" id="UPA00557">
    <property type="reaction ID" value="UER00614"/>
</dbReference>
<comment type="similarity">
    <text evidence="5 18">Belongs to the CDS family.</text>
</comment>
<evidence type="ECO:0000256" key="15">
    <source>
        <dbReference type="ARBA" id="ARBA00023136"/>
    </source>
</evidence>
<sequence>MTSLPQGRRFDWSNLGLRVASAVVLVPAALAAAWFGGWLFLVLISVGVALLAIEWGGMSAPRAPVRVSLAVTVAVLAGVFLGHLGHFGLGWIAVAIGALAAALVARGVAERPADAAFGVAYIAPAAICLIWLRSMPQGHWWTLMLFAVTWAADIGAFAVGSTLKGPKLWPRFSPNKTWSGFVGGLGASMATGGLMAGLSAFRLNLVAAAAIGLVVGLATMAGDLWESALKRRFGVKDSGDLIPGHGGLLDRVDGLMFAVVVMAAARLANHWGWGH</sequence>
<keyword evidence="14" id="KW-0443">Lipid metabolism</keyword>
<evidence type="ECO:0000256" key="14">
    <source>
        <dbReference type="ARBA" id="ARBA00023098"/>
    </source>
</evidence>
<dbReference type="GO" id="GO:0016024">
    <property type="term" value="P:CDP-diacylglycerol biosynthetic process"/>
    <property type="evidence" value="ECO:0007669"/>
    <property type="project" value="UniProtKB-UniPathway"/>
</dbReference>
<dbReference type="PROSITE" id="PS01315">
    <property type="entry name" value="CDS"/>
    <property type="match status" value="1"/>
</dbReference>
<keyword evidence="21" id="KW-1185">Reference proteome</keyword>
<name>A0A328B113_9CAUL</name>
<keyword evidence="11 18" id="KW-0812">Transmembrane</keyword>
<evidence type="ECO:0000256" key="8">
    <source>
        <dbReference type="ARBA" id="ARBA00022475"/>
    </source>
</evidence>
<evidence type="ECO:0000256" key="11">
    <source>
        <dbReference type="ARBA" id="ARBA00022692"/>
    </source>
</evidence>
<evidence type="ECO:0000256" key="5">
    <source>
        <dbReference type="ARBA" id="ARBA00010185"/>
    </source>
</evidence>
<feature type="transmembrane region" description="Helical" evidence="19">
    <location>
        <begin position="138"/>
        <end position="159"/>
    </location>
</feature>
<evidence type="ECO:0000256" key="3">
    <source>
        <dbReference type="ARBA" id="ARBA00005119"/>
    </source>
</evidence>
<keyword evidence="17" id="KW-1208">Phospholipid metabolism</keyword>
<dbReference type="OrthoDB" id="9799199at2"/>
<keyword evidence="12 18" id="KW-0548">Nucleotidyltransferase</keyword>
<evidence type="ECO:0000256" key="19">
    <source>
        <dbReference type="SAM" id="Phobius"/>
    </source>
</evidence>
<dbReference type="InterPro" id="IPR000374">
    <property type="entry name" value="PC_trans"/>
</dbReference>
<evidence type="ECO:0000313" key="21">
    <source>
        <dbReference type="Proteomes" id="UP000249842"/>
    </source>
</evidence>
<comment type="catalytic activity">
    <reaction evidence="1 18">
        <text>a 1,2-diacyl-sn-glycero-3-phosphate + CTP + H(+) = a CDP-1,2-diacyl-sn-glycerol + diphosphate</text>
        <dbReference type="Rhea" id="RHEA:16229"/>
        <dbReference type="ChEBI" id="CHEBI:15378"/>
        <dbReference type="ChEBI" id="CHEBI:33019"/>
        <dbReference type="ChEBI" id="CHEBI:37563"/>
        <dbReference type="ChEBI" id="CHEBI:58332"/>
        <dbReference type="ChEBI" id="CHEBI:58608"/>
        <dbReference type="EC" id="2.7.7.41"/>
    </reaction>
</comment>
<comment type="subcellular location">
    <subcellularLocation>
        <location evidence="2">Cell membrane</location>
        <topology evidence="2">Multi-pass membrane protein</topology>
    </subcellularLocation>
</comment>
<organism evidence="20 21">
    <name type="scientific">Phenylobacterium hankyongense</name>
    <dbReference type="NCBI Taxonomy" id="1813876"/>
    <lineage>
        <taxon>Bacteria</taxon>
        <taxon>Pseudomonadati</taxon>
        <taxon>Pseudomonadota</taxon>
        <taxon>Alphaproteobacteria</taxon>
        <taxon>Caulobacterales</taxon>
        <taxon>Caulobacteraceae</taxon>
        <taxon>Phenylobacterium</taxon>
    </lineage>
</organism>
<evidence type="ECO:0000256" key="4">
    <source>
        <dbReference type="ARBA" id="ARBA00005189"/>
    </source>
</evidence>
<dbReference type="RefSeq" id="WP_111458414.1">
    <property type="nucleotide sequence ID" value="NZ_QFYP01000001.1"/>
</dbReference>
<evidence type="ECO:0000256" key="17">
    <source>
        <dbReference type="ARBA" id="ARBA00023264"/>
    </source>
</evidence>
<keyword evidence="13 19" id="KW-1133">Transmembrane helix</keyword>
<dbReference type="EC" id="2.7.7.41" evidence="6 18"/>
<feature type="transmembrane region" description="Helical" evidence="19">
    <location>
        <begin position="20"/>
        <end position="53"/>
    </location>
</feature>
<dbReference type="AlphaFoldDB" id="A0A328B113"/>
<dbReference type="Proteomes" id="UP000249842">
    <property type="component" value="Unassembled WGS sequence"/>
</dbReference>
<evidence type="ECO:0000256" key="9">
    <source>
        <dbReference type="ARBA" id="ARBA00022516"/>
    </source>
</evidence>
<keyword evidence="8" id="KW-1003">Cell membrane</keyword>
<dbReference type="PANTHER" id="PTHR46382">
    <property type="entry name" value="PHOSPHATIDATE CYTIDYLYLTRANSFERASE"/>
    <property type="match status" value="1"/>
</dbReference>
<gene>
    <name evidence="20" type="ORF">DJ021_15555</name>
</gene>
<evidence type="ECO:0000256" key="7">
    <source>
        <dbReference type="ARBA" id="ARBA00019373"/>
    </source>
</evidence>
<keyword evidence="16" id="KW-0594">Phospholipid biosynthesis</keyword>